<feature type="transmembrane region" description="Helical" evidence="1">
    <location>
        <begin position="67"/>
        <end position="92"/>
    </location>
</feature>
<feature type="transmembrane region" description="Helical" evidence="1">
    <location>
        <begin position="174"/>
        <end position="198"/>
    </location>
</feature>
<gene>
    <name evidence="2" type="ORF">SAMEA4412692_00786</name>
</gene>
<feature type="transmembrane region" description="Helical" evidence="1">
    <location>
        <begin position="122"/>
        <end position="147"/>
    </location>
</feature>
<proteinExistence type="predicted"/>
<protein>
    <submittedName>
        <fullName evidence="2">ABC transporter permease</fullName>
    </submittedName>
</protein>
<dbReference type="OrthoDB" id="9816138at2"/>
<evidence type="ECO:0000256" key="1">
    <source>
        <dbReference type="SAM" id="Phobius"/>
    </source>
</evidence>
<dbReference type="STRING" id="1123308.GCA_000380085_00128"/>
<name>A0A239SR14_9STRE</name>
<keyword evidence="1" id="KW-0812">Transmembrane</keyword>
<feature type="transmembrane region" description="Helical" evidence="1">
    <location>
        <begin position="210"/>
        <end position="231"/>
    </location>
</feature>
<dbReference type="RefSeq" id="WP_018372685.1">
    <property type="nucleotide sequence ID" value="NZ_LT906439.1"/>
</dbReference>
<dbReference type="EMBL" id="LT906439">
    <property type="protein sequence ID" value="SNU87806.1"/>
    <property type="molecule type" value="Genomic_DNA"/>
</dbReference>
<feature type="transmembrane region" description="Helical" evidence="1">
    <location>
        <begin position="251"/>
        <end position="268"/>
    </location>
</feature>
<keyword evidence="3" id="KW-1185">Reference proteome</keyword>
<evidence type="ECO:0000313" key="3">
    <source>
        <dbReference type="Proteomes" id="UP000215185"/>
    </source>
</evidence>
<keyword evidence="1" id="KW-1133">Transmembrane helix</keyword>
<keyword evidence="1" id="KW-0472">Membrane</keyword>
<dbReference type="Proteomes" id="UP000215185">
    <property type="component" value="Chromosome 1"/>
</dbReference>
<dbReference type="eggNOG" id="COG1131">
    <property type="taxonomic scope" value="Bacteria"/>
</dbReference>
<organism evidence="2 3">
    <name type="scientific">Streptococcus merionis</name>
    <dbReference type="NCBI Taxonomy" id="400065"/>
    <lineage>
        <taxon>Bacteria</taxon>
        <taxon>Bacillati</taxon>
        <taxon>Bacillota</taxon>
        <taxon>Bacilli</taxon>
        <taxon>Lactobacillales</taxon>
        <taxon>Streptococcaceae</taxon>
        <taxon>Streptococcus</taxon>
    </lineage>
</organism>
<dbReference type="KEGG" id="smen:SAMEA4412692_0786"/>
<accession>A0A239SR14</accession>
<dbReference type="AlphaFoldDB" id="A0A239SR14"/>
<sequence length="275" mass="31141">MFFKLVKHELKSVSKWYLTLYLMCLFLAISLGAFLREHYSVANSSYGMSYHLGLTFRENFSSGFSGILLLLVLMSFAIVVSAIAISTLSLIIKRFKDNIYGKQGYLTMTLPVSVHQLLVSKLLVSLVWVGLSLLALIVSVAVMGMVITTENLAAIFHGLAEIFQTWLSDPLFHLFQFMTTTVQIASYITLIFLSIAIGHSFENHRIITSFLAFFGLMVLVTVLHEVLLPAYTDYYAYDKQGRLIYDLLNTAFDFILMISSYFGSHYLIKNKLNLE</sequence>
<feature type="transmembrane region" description="Helical" evidence="1">
    <location>
        <begin position="16"/>
        <end position="35"/>
    </location>
</feature>
<reference evidence="2 3" key="1">
    <citation type="submission" date="2017-06" db="EMBL/GenBank/DDBJ databases">
        <authorList>
            <consortium name="Pathogen Informatics"/>
        </authorList>
    </citation>
    <scope>NUCLEOTIDE SEQUENCE [LARGE SCALE GENOMIC DNA]</scope>
    <source>
        <strain evidence="2 3">NCTC13788</strain>
    </source>
</reference>
<evidence type="ECO:0000313" key="2">
    <source>
        <dbReference type="EMBL" id="SNU87806.1"/>
    </source>
</evidence>